<dbReference type="HOGENOM" id="CLU_2425859_0_0_7"/>
<evidence type="ECO:0000313" key="2">
    <source>
        <dbReference type="EMBL" id="ADV46691.1"/>
    </source>
</evidence>
<sequence length="96" mass="10637">MKRRPPRGITGGTLAIALIAMTIVVMLALVKVYLSNRIYSESRTINNLSTEVAALKEENSLLKLHVQKLKYKINIADTLFSLDDDAPEAPKGEARQ</sequence>
<dbReference type="Proteomes" id="UP000008633">
    <property type="component" value="Chromosome"/>
</dbReference>
<keyword evidence="1" id="KW-1133">Transmembrane helix</keyword>
<accession>E6WZQ0</accession>
<keyword evidence="1" id="KW-0812">Transmembrane</keyword>
<reference evidence="2 3" key="1">
    <citation type="journal article" date="2011" name="Stand. Genomic Sci.">
        <title>Complete genome sequence of Nitratifractor salsuginis type strain (E9I37-1).</title>
        <authorList>
            <person name="Anderson I."/>
            <person name="Sikorski J."/>
            <person name="Zeytun A."/>
            <person name="Nolan M."/>
            <person name="Lapidus A."/>
            <person name="Lucas S."/>
            <person name="Hammon N."/>
            <person name="Deshpande S."/>
            <person name="Cheng J.F."/>
            <person name="Tapia R."/>
            <person name="Han C."/>
            <person name="Goodwin L."/>
            <person name="Pitluck S."/>
            <person name="Liolios K."/>
            <person name="Pagani I."/>
            <person name="Ivanova N."/>
            <person name="Huntemann M."/>
            <person name="Mavromatis K."/>
            <person name="Ovchinikova G."/>
            <person name="Pati A."/>
            <person name="Chen A."/>
            <person name="Palaniappan K."/>
            <person name="Land M."/>
            <person name="Hauser L."/>
            <person name="Brambilla E.M."/>
            <person name="Ngatchou-Djao O.D."/>
            <person name="Rohde M."/>
            <person name="Tindall B.J."/>
            <person name="Goker M."/>
            <person name="Detter J.C."/>
            <person name="Woyke T."/>
            <person name="Bristow J."/>
            <person name="Eisen J.A."/>
            <person name="Markowitz V."/>
            <person name="Hugenholtz P."/>
            <person name="Klenk H.P."/>
            <person name="Kyrpides N.C."/>
        </authorList>
    </citation>
    <scope>NUCLEOTIDE SEQUENCE [LARGE SCALE GENOMIC DNA]</scope>
    <source>
        <strain evidence="3">DSM 16511 / JCM 12458 / E9I37-1</strain>
    </source>
</reference>
<protein>
    <recommendedName>
        <fullName evidence="4">Septum formation initiator</fullName>
    </recommendedName>
</protein>
<gene>
    <name evidence="2" type="ordered locus">Nitsa_1442</name>
</gene>
<proteinExistence type="predicted"/>
<dbReference type="RefSeq" id="WP_013554380.1">
    <property type="nucleotide sequence ID" value="NC_014935.1"/>
</dbReference>
<dbReference type="KEGG" id="nsa:Nitsa_1442"/>
<keyword evidence="3" id="KW-1185">Reference proteome</keyword>
<evidence type="ECO:0008006" key="4">
    <source>
        <dbReference type="Google" id="ProtNLM"/>
    </source>
</evidence>
<dbReference type="AlphaFoldDB" id="E6WZQ0"/>
<name>E6WZQ0_NITSE</name>
<dbReference type="OrthoDB" id="5373140at2"/>
<dbReference type="STRING" id="749222.Nitsa_1442"/>
<evidence type="ECO:0000256" key="1">
    <source>
        <dbReference type="SAM" id="Phobius"/>
    </source>
</evidence>
<feature type="transmembrane region" description="Helical" evidence="1">
    <location>
        <begin position="12"/>
        <end position="34"/>
    </location>
</feature>
<dbReference type="EMBL" id="CP002452">
    <property type="protein sequence ID" value="ADV46691.1"/>
    <property type="molecule type" value="Genomic_DNA"/>
</dbReference>
<organism evidence="2 3">
    <name type="scientific">Nitratifractor salsuginis (strain DSM 16511 / JCM 12458 / E9I37-1)</name>
    <dbReference type="NCBI Taxonomy" id="749222"/>
    <lineage>
        <taxon>Bacteria</taxon>
        <taxon>Pseudomonadati</taxon>
        <taxon>Campylobacterota</taxon>
        <taxon>Epsilonproteobacteria</taxon>
        <taxon>Campylobacterales</taxon>
        <taxon>Sulfurovaceae</taxon>
        <taxon>Nitratifractor</taxon>
    </lineage>
</organism>
<keyword evidence="1" id="KW-0472">Membrane</keyword>
<reference evidence="3" key="2">
    <citation type="submission" date="2011-01" db="EMBL/GenBank/DDBJ databases">
        <title>The complete genome of Nitratifractor salsuginis DSM 16511.</title>
        <authorList>
            <consortium name="US DOE Joint Genome Institute (JGI-PGF)"/>
            <person name="Lucas S."/>
            <person name="Copeland A."/>
            <person name="Lapidus A."/>
            <person name="Bruce D."/>
            <person name="Goodwin L."/>
            <person name="Pitluck S."/>
            <person name="Kyrpides N."/>
            <person name="Mavromatis K."/>
            <person name="Ivanova N."/>
            <person name="Mikhailova N."/>
            <person name="Zeytun A."/>
            <person name="Detter J.C."/>
            <person name="Tapia R."/>
            <person name="Han C."/>
            <person name="Land M."/>
            <person name="Hauser L."/>
            <person name="Markowitz V."/>
            <person name="Cheng J.-F."/>
            <person name="Hugenholtz P."/>
            <person name="Woyke T."/>
            <person name="Wu D."/>
            <person name="Tindall B."/>
            <person name="Schuetze A."/>
            <person name="Brambilla E."/>
            <person name="Klenk H.-P."/>
            <person name="Eisen J.A."/>
        </authorList>
    </citation>
    <scope>NUCLEOTIDE SEQUENCE [LARGE SCALE GENOMIC DNA]</scope>
    <source>
        <strain evidence="3">DSM 16511 / JCM 12458 / E9I37-1</strain>
    </source>
</reference>
<evidence type="ECO:0000313" key="3">
    <source>
        <dbReference type="Proteomes" id="UP000008633"/>
    </source>
</evidence>